<protein>
    <submittedName>
        <fullName evidence="1">Uncharacterized protein</fullName>
    </submittedName>
</protein>
<dbReference type="AlphaFoldDB" id="A0A0V8H6F9"/>
<proteinExistence type="predicted"/>
<organism evidence="1 2">
    <name type="scientific">[Bacillus] enclensis</name>
    <dbReference type="NCBI Taxonomy" id="1402860"/>
    <lineage>
        <taxon>Bacteria</taxon>
        <taxon>Bacillati</taxon>
        <taxon>Bacillota</taxon>
        <taxon>Bacilli</taxon>
        <taxon>Bacillales</taxon>
        <taxon>Bacillaceae</taxon>
        <taxon>Rossellomorea</taxon>
    </lineage>
</organism>
<accession>A0A0V8H6F9</accession>
<gene>
    <name evidence="1" type="ORF">GA0061094_4200</name>
</gene>
<dbReference type="Proteomes" id="UP000181997">
    <property type="component" value="Unassembled WGS sequence"/>
</dbReference>
<sequence length="61" mass="6610">MRLGVGLGRGFWKNMRRVVSVALVLGVELALEDVQLVLCRVHGDFHGDFSTSGAIISKVAQ</sequence>
<name>A0A0V8H6F9_9BACI</name>
<evidence type="ECO:0000313" key="1">
    <source>
        <dbReference type="EMBL" id="SCC35179.1"/>
    </source>
</evidence>
<reference evidence="2" key="1">
    <citation type="submission" date="2016-08" db="EMBL/GenBank/DDBJ databases">
        <authorList>
            <person name="Varghese N."/>
            <person name="Submissions Spin"/>
        </authorList>
    </citation>
    <scope>NUCLEOTIDE SEQUENCE [LARGE SCALE GENOMIC DNA]</scope>
    <source>
        <strain evidence="2">SGD-1123</strain>
    </source>
</reference>
<dbReference type="EMBL" id="FMAU01000010">
    <property type="protein sequence ID" value="SCC35179.1"/>
    <property type="molecule type" value="Genomic_DNA"/>
</dbReference>
<keyword evidence="2" id="KW-1185">Reference proteome</keyword>
<evidence type="ECO:0000313" key="2">
    <source>
        <dbReference type="Proteomes" id="UP000181997"/>
    </source>
</evidence>